<proteinExistence type="predicted"/>
<gene>
    <name evidence="2" type="ORF">HER12_00970</name>
</gene>
<feature type="domain" description="Peptidase M60" evidence="1">
    <location>
        <begin position="75"/>
        <end position="378"/>
    </location>
</feature>
<dbReference type="SMART" id="SM01276">
    <property type="entry name" value="M60-like"/>
    <property type="match status" value="1"/>
</dbReference>
<dbReference type="PROSITE" id="PS51723">
    <property type="entry name" value="PEPTIDASE_M60"/>
    <property type="match status" value="1"/>
</dbReference>
<dbReference type="RefSeq" id="WP_168104800.1">
    <property type="nucleotide sequence ID" value="NZ_CP051215.1"/>
</dbReference>
<accession>A0A846UCT7</accession>
<dbReference type="InterPro" id="IPR031161">
    <property type="entry name" value="Peptidase_M60_dom"/>
</dbReference>
<dbReference type="InterPro" id="IPR004954">
    <property type="entry name" value="Mucin-bd"/>
</dbReference>
<dbReference type="InterPro" id="IPR051244">
    <property type="entry name" value="TCAF"/>
</dbReference>
<comment type="caution">
    <text evidence="2">The sequence shown here is derived from an EMBL/GenBank/DDBJ whole genome shotgun (WGS) entry which is preliminary data.</text>
</comment>
<dbReference type="Gene3D" id="3.40.390.80">
    <property type="entry name" value="Peptidase M60, enhancin-like domain 2"/>
    <property type="match status" value="1"/>
</dbReference>
<dbReference type="Pfam" id="PF13402">
    <property type="entry name" value="Peptidase_M60"/>
    <property type="match status" value="1"/>
</dbReference>
<dbReference type="EMBL" id="JAAVVK010000001">
    <property type="protein sequence ID" value="NKE38328.1"/>
    <property type="molecule type" value="Genomic_DNA"/>
</dbReference>
<dbReference type="AlphaFoldDB" id="A0A846UCT7"/>
<protein>
    <recommendedName>
        <fullName evidence="1">Peptidase M60 domain-containing protein</fullName>
    </recommendedName>
</protein>
<evidence type="ECO:0000313" key="3">
    <source>
        <dbReference type="Proteomes" id="UP000584587"/>
    </source>
</evidence>
<dbReference type="Gene3D" id="1.10.390.30">
    <property type="entry name" value="Peptidase M60, enhancin-like domain 3"/>
    <property type="match status" value="1"/>
</dbReference>
<dbReference type="Proteomes" id="UP000584587">
    <property type="component" value="Unassembled WGS sequence"/>
</dbReference>
<sequence>MKFNFRQSLLLLTSTFGVLTVANSVSIININRDITSTSGTTLIKDIGKISKTVVAEAQGDVNFNKVTSNLGYKHSEFSPTGIFVTKDSVIDIYCPEVNNVYAVVGQWGKYKDLNEGRELRPEKIALAPGNLTVFQPKQDGMLYISNQSTDIDIKVMINVINGITVPTFTLDETTSEEFNQLINTTTSPFVELVGKNFFGTFQIALANELWKNNLAAINKLNDIIKNWDEVYELSNYVSGLSLDFDGVAKKHHNLIHITNPDTGGGSASAGDYFLRFHQGGDIKGLFKNKNSQWGLWHETGHTYQNPNYTFDGFGEVSVNINSFWIQEEQGFRNRMFTDKNAIAAIKNHINSTNPNKGIKDLNVWGRLGVFLQLHMAYGKEFFPRLNQEYRLLTQSEKPKSDAEKYQSFIKVTSKTVNRNLIPFFEKWGIHANAETIKAVQSYPLLKTEIWNNIFDGNIEDKAIIDYKLEKYNPLTGVKIKQDKILNLNVGDKVDQTAVKNALENVSSDMEFSEIAEPDWNAVNWNNKENINYSSVSLSQPNKSGNKYLVPTKVTANNSIRVFGLGDIYQGIFGLNTTEKKFFISPKTSRMHSYFKGKPYVSVSISDENGNVIYDVTANGDDSTMKFNGLNNISFKNNYKIKFWFAEANRGMYYEQGRWNKVRNNGNSEITFEIIDNSWVRENWV</sequence>
<dbReference type="InterPro" id="IPR042279">
    <property type="entry name" value="Pep_M60_3"/>
</dbReference>
<dbReference type="Pfam" id="PF03272">
    <property type="entry name" value="Mucin_bdg"/>
    <property type="match status" value="1"/>
</dbReference>
<evidence type="ECO:0000313" key="2">
    <source>
        <dbReference type="EMBL" id="NKE38328.1"/>
    </source>
</evidence>
<evidence type="ECO:0000259" key="1">
    <source>
        <dbReference type="PROSITE" id="PS51723"/>
    </source>
</evidence>
<dbReference type="PANTHER" id="PTHR15730">
    <property type="entry name" value="EXPERIMENTAL AUTOIMMUNE PROSTATITIS ANTIGEN 2-RELATED"/>
    <property type="match status" value="1"/>
</dbReference>
<dbReference type="PANTHER" id="PTHR15730:SF5">
    <property type="entry name" value="SI:CH211-210B2.2-RELATED"/>
    <property type="match status" value="1"/>
</dbReference>
<name>A0A846UCT7_9MOLU</name>
<keyword evidence="3" id="KW-1185">Reference proteome</keyword>
<reference evidence="2 3" key="1">
    <citation type="submission" date="2020-04" db="EMBL/GenBank/DDBJ databases">
        <title>Complete genome sequence of Spiroplasma platyhelix ATCC 51748, an insect isolate.</title>
        <authorList>
            <person name="Green E.A."/>
            <person name="Klassen J.L."/>
        </authorList>
    </citation>
    <scope>NUCLEOTIDE SEQUENCE [LARGE SCALE GENOMIC DNA]</scope>
    <source>
        <strain evidence="2 3">PALS-1</strain>
    </source>
</reference>
<dbReference type="Gene3D" id="2.60.120.1250">
    <property type="entry name" value="Peptidase M60, enhancin-like domain 1"/>
    <property type="match status" value="1"/>
</dbReference>
<organism evidence="2 3">
    <name type="scientific">Spiroplasma platyhelix PALS-1</name>
    <dbReference type="NCBI Taxonomy" id="1276218"/>
    <lineage>
        <taxon>Bacteria</taxon>
        <taxon>Bacillati</taxon>
        <taxon>Mycoplasmatota</taxon>
        <taxon>Mollicutes</taxon>
        <taxon>Entomoplasmatales</taxon>
        <taxon>Spiroplasmataceae</taxon>
        <taxon>Spiroplasma</taxon>
    </lineage>
</organism>